<evidence type="ECO:0000313" key="2">
    <source>
        <dbReference type="Proteomes" id="UP000278792"/>
    </source>
</evidence>
<comment type="caution">
    <text evidence="1">The sequence shown here is derived from an EMBL/GenBank/DDBJ whole genome shotgun (WGS) entry which is preliminary data.</text>
</comment>
<evidence type="ECO:0000313" key="1">
    <source>
        <dbReference type="EMBL" id="ROV58055.1"/>
    </source>
</evidence>
<gene>
    <name evidence="1" type="ORF">EGH82_20270</name>
</gene>
<protein>
    <submittedName>
        <fullName evidence="1">Uncharacterized protein</fullName>
    </submittedName>
</protein>
<dbReference type="AlphaFoldDB" id="A0A3N3DU87"/>
<dbReference type="Proteomes" id="UP000278792">
    <property type="component" value="Unassembled WGS sequence"/>
</dbReference>
<accession>A0A3N3DU87</accession>
<name>A0A3N3DU87_9VIBR</name>
<sequence length="60" mass="6991">MTKLEIMSKWDCLRNLISHGSKDGQYLDFIETPNWLKIDVHSLQHSPSMSLQVCTQKKTE</sequence>
<proteinExistence type="predicted"/>
<reference evidence="1 2" key="1">
    <citation type="submission" date="2018-11" db="EMBL/GenBank/DDBJ databases">
        <title>Vibrio ponticus strain CAIM 1751 pathogenic for the snapper Lutjanus guttatus.</title>
        <authorList>
            <person name="Soto-Rodriguez S."/>
            <person name="Lozano-Olvera R."/>
            <person name="Gomez-Gil B."/>
        </authorList>
    </citation>
    <scope>NUCLEOTIDE SEQUENCE [LARGE SCALE GENOMIC DNA]</scope>
    <source>
        <strain evidence="1 2">CAIM 1751</strain>
    </source>
</reference>
<dbReference type="EMBL" id="RKIK01000096">
    <property type="protein sequence ID" value="ROV58055.1"/>
    <property type="molecule type" value="Genomic_DNA"/>
</dbReference>
<organism evidence="1 2">
    <name type="scientific">Vibrio ponticus</name>
    <dbReference type="NCBI Taxonomy" id="265668"/>
    <lineage>
        <taxon>Bacteria</taxon>
        <taxon>Pseudomonadati</taxon>
        <taxon>Pseudomonadota</taxon>
        <taxon>Gammaproteobacteria</taxon>
        <taxon>Vibrionales</taxon>
        <taxon>Vibrionaceae</taxon>
        <taxon>Vibrio</taxon>
    </lineage>
</organism>